<evidence type="ECO:0000259" key="3">
    <source>
        <dbReference type="Pfam" id="PF13240"/>
    </source>
</evidence>
<dbReference type="Pfam" id="PF22813">
    <property type="entry name" value="TcaA_2nd"/>
    <property type="match status" value="1"/>
</dbReference>
<dbReference type="InterPro" id="IPR054529">
    <property type="entry name" value="TcaA_2nd"/>
</dbReference>
<evidence type="ECO:0000259" key="4">
    <source>
        <dbReference type="Pfam" id="PF22813"/>
    </source>
</evidence>
<keyword evidence="2" id="KW-0472">Membrane</keyword>
<dbReference type="eggNOG" id="COG4640">
    <property type="taxonomic scope" value="Bacteria"/>
</dbReference>
<gene>
    <name evidence="6" type="ORF">A374_14295</name>
</gene>
<reference evidence="6 7" key="1">
    <citation type="journal article" date="2012" name="J. Bacteriol.">
        <title>Genome of Bacillus macauensis ZFHKF-1, a Long-Chain-Forming Bacterium.</title>
        <authorList>
            <person name="Cai L."/>
            <person name="Zhang T."/>
        </authorList>
    </citation>
    <scope>NUCLEOTIDE SEQUENCE [LARGE SCALE GENOMIC DNA]</scope>
    <source>
        <strain evidence="6 7">ZFHKF-1</strain>
    </source>
</reference>
<dbReference type="Pfam" id="PF22820">
    <property type="entry name" value="TcaA_3rd_4th"/>
    <property type="match status" value="1"/>
</dbReference>
<comment type="caution">
    <text evidence="6">The sequence shown here is derived from an EMBL/GenBank/DDBJ whole genome shotgun (WGS) entry which is preliminary data.</text>
</comment>
<evidence type="ECO:0000313" key="7">
    <source>
        <dbReference type="Proteomes" id="UP000004080"/>
    </source>
</evidence>
<name>I8AHE7_9BACL</name>
<dbReference type="RefSeq" id="WP_007202937.1">
    <property type="nucleotide sequence ID" value="NZ_AKKV01000030.1"/>
</dbReference>
<keyword evidence="2" id="KW-1133">Transmembrane helix</keyword>
<feature type="domain" description="Zinc-ribbon" evidence="3">
    <location>
        <begin position="3"/>
        <end position="23"/>
    </location>
</feature>
<evidence type="ECO:0000256" key="2">
    <source>
        <dbReference type="SAM" id="Phobius"/>
    </source>
</evidence>
<dbReference type="PANTHER" id="PTHR40038:SF1">
    <property type="entry name" value="MEMBRANE-ASSOCIATED PROTEIN TCAA"/>
    <property type="match status" value="1"/>
</dbReference>
<feature type="domain" description="TcaA second" evidence="4">
    <location>
        <begin position="99"/>
        <end position="201"/>
    </location>
</feature>
<dbReference type="InterPro" id="IPR026870">
    <property type="entry name" value="Zinc_ribbon_dom"/>
</dbReference>
<dbReference type="OrthoDB" id="1682769at2"/>
<feature type="region of interest" description="Disordered" evidence="1">
    <location>
        <begin position="34"/>
        <end position="62"/>
    </location>
</feature>
<keyword evidence="2" id="KW-0812">Transmembrane</keyword>
<dbReference type="Pfam" id="PF13240">
    <property type="entry name" value="Zn_Ribbon_1"/>
    <property type="match status" value="1"/>
</dbReference>
<dbReference type="Proteomes" id="UP000004080">
    <property type="component" value="Unassembled WGS sequence"/>
</dbReference>
<dbReference type="InterPro" id="IPR054530">
    <property type="entry name" value="TcaA_4th"/>
</dbReference>
<evidence type="ECO:0000313" key="6">
    <source>
        <dbReference type="EMBL" id="EIT84869.1"/>
    </source>
</evidence>
<dbReference type="EMBL" id="AKKV01000030">
    <property type="protein sequence ID" value="EIT84869.1"/>
    <property type="molecule type" value="Genomic_DNA"/>
</dbReference>
<protein>
    <submittedName>
        <fullName evidence="6">Uncharacterized protein</fullName>
    </submittedName>
</protein>
<evidence type="ECO:0000259" key="5">
    <source>
        <dbReference type="Pfam" id="PF22820"/>
    </source>
</evidence>
<dbReference type="STRING" id="1196324.A374_14295"/>
<keyword evidence="7" id="KW-1185">Reference proteome</keyword>
<dbReference type="AlphaFoldDB" id="I8AHE7"/>
<dbReference type="GO" id="GO:0005886">
    <property type="term" value="C:plasma membrane"/>
    <property type="evidence" value="ECO:0007669"/>
    <property type="project" value="UniProtKB-SubCell"/>
</dbReference>
<feature type="domain" description="TcaA 4th" evidence="5">
    <location>
        <begin position="277"/>
        <end position="340"/>
    </location>
</feature>
<dbReference type="PANTHER" id="PTHR40038">
    <property type="entry name" value="MEMBRANE-ASSOCIATED PROTEIN TCAA"/>
    <property type="match status" value="1"/>
</dbReference>
<sequence>MNFCKECGTELPKGKKFCTNCGAHNETVSVEKTPPKVEMPASPSPPAVPSFSATSEMKSQQPKKKKRGLMWLLISIATVLVLVIGGIVFYKVMAGQTGPEAAIKEWQQAIDHNDPEKIKDLLNESQSKTKATTEDAKSFIKLAIKKDSFLAKEISQLEKEAALSKGSATIAVTGSADEHKWLSLKKDGKKAFFFDTYKVNVNPVDVEIFAMHDSKLTLDGRSVKLSKDSILPSVLPGEHKVKATYTSKFANISEEFDLSLSKLEKGKARLNAYLTKADYLRLRSNIPDAHIFINGKDSGKTIMNQREIGALPSDSTKIHLEKTFGNKVLKSETVTLTNSSSKELLIDYKPLIKKGDSKRDEVIKYLKLYMDGFVKVKTAVINRDQMINYEIYADYKSPAYKTINNARSDALMDNQKRKLLHFKVDKIDAVSKYVRIKTIEEYEVTTDGKKSKKKEKLTYYLKEKDGLISIYEISPTKK</sequence>
<proteinExistence type="predicted"/>
<evidence type="ECO:0000256" key="1">
    <source>
        <dbReference type="SAM" id="MobiDB-lite"/>
    </source>
</evidence>
<organism evidence="6 7">
    <name type="scientific">Fictibacillus macauensis ZFHKF-1</name>
    <dbReference type="NCBI Taxonomy" id="1196324"/>
    <lineage>
        <taxon>Bacteria</taxon>
        <taxon>Bacillati</taxon>
        <taxon>Bacillota</taxon>
        <taxon>Bacilli</taxon>
        <taxon>Bacillales</taxon>
        <taxon>Fictibacillaceae</taxon>
        <taxon>Fictibacillus</taxon>
    </lineage>
</organism>
<accession>I8AHE7</accession>
<feature type="transmembrane region" description="Helical" evidence="2">
    <location>
        <begin position="68"/>
        <end position="90"/>
    </location>
</feature>
<dbReference type="PATRIC" id="fig|1196324.3.peg.2921"/>